<evidence type="ECO:0000313" key="2">
    <source>
        <dbReference type="Proteomes" id="UP000249354"/>
    </source>
</evidence>
<keyword evidence="1" id="KW-0418">Kinase</keyword>
<keyword evidence="1" id="KW-0808">Transferase</keyword>
<evidence type="ECO:0000313" key="1">
    <source>
        <dbReference type="EMBL" id="PZO08069.1"/>
    </source>
</evidence>
<name>A0A2W4TT36_9CYAN</name>
<dbReference type="Proteomes" id="UP000249354">
    <property type="component" value="Unassembled WGS sequence"/>
</dbReference>
<reference evidence="2" key="1">
    <citation type="submission" date="2018-04" db="EMBL/GenBank/DDBJ databases">
        <authorList>
            <person name="Cornet L."/>
        </authorList>
    </citation>
    <scope>NUCLEOTIDE SEQUENCE [LARGE SCALE GENOMIC DNA]</scope>
</reference>
<dbReference type="SUPFAM" id="SSF52540">
    <property type="entry name" value="P-loop containing nucleoside triphosphate hydrolases"/>
    <property type="match status" value="1"/>
</dbReference>
<comment type="caution">
    <text evidence="1">The sequence shown here is derived from an EMBL/GenBank/DDBJ whole genome shotgun (WGS) entry which is preliminary data.</text>
</comment>
<reference evidence="1 2" key="2">
    <citation type="submission" date="2018-06" db="EMBL/GenBank/DDBJ databases">
        <title>Metagenomic assembly of (sub)arctic Cyanobacteria and their associated microbiome from non-axenic cultures.</title>
        <authorList>
            <person name="Baurain D."/>
        </authorList>
    </citation>
    <scope>NUCLEOTIDE SEQUENCE [LARGE SCALE GENOMIC DNA]</scope>
    <source>
        <strain evidence="1">ULC129bin1</strain>
    </source>
</reference>
<organism evidence="1 2">
    <name type="scientific">Leptolyngbya foveolarum</name>
    <dbReference type="NCBI Taxonomy" id="47253"/>
    <lineage>
        <taxon>Bacteria</taxon>
        <taxon>Bacillati</taxon>
        <taxon>Cyanobacteriota</taxon>
        <taxon>Cyanophyceae</taxon>
        <taxon>Leptolyngbyales</taxon>
        <taxon>Leptolyngbyaceae</taxon>
        <taxon>Leptolyngbya group</taxon>
        <taxon>Leptolyngbya</taxon>
    </lineage>
</organism>
<dbReference type="InterPro" id="IPR027417">
    <property type="entry name" value="P-loop_NTPase"/>
</dbReference>
<proteinExistence type="predicted"/>
<protein>
    <submittedName>
        <fullName evidence="1">Adenylate kinase</fullName>
    </submittedName>
</protein>
<dbReference type="PRINTS" id="PR01100">
    <property type="entry name" value="SHIKIMTKNASE"/>
</dbReference>
<dbReference type="GO" id="GO:0016301">
    <property type="term" value="F:kinase activity"/>
    <property type="evidence" value="ECO:0007669"/>
    <property type="project" value="UniProtKB-KW"/>
</dbReference>
<accession>A0A2W4TT36</accession>
<sequence>MQKISYRIIIVGTSGSGKTTLADKVAEQLKISHIELDSLYWEPNWQAAPVRTFQARVLKALRSSCWVVDGNYGKVRDIIWGRANTVVFLDYPFRVVFTRLFIRTLRRVFKQQELWNGNRETIQQTFFSTDSILLWMIQTYPQRRQQYRDLFQRPEYSHLSFKDFGRRRKMATKSLKKLLFLSSLSKHT</sequence>
<gene>
    <name evidence="1" type="ORF">DCF25_22475</name>
</gene>
<dbReference type="InterPro" id="IPR052922">
    <property type="entry name" value="Cytidylate_Kinase-2"/>
</dbReference>
<dbReference type="AlphaFoldDB" id="A0A2W4TT36"/>
<dbReference type="EMBL" id="QBMC01000288">
    <property type="protein sequence ID" value="PZO08069.1"/>
    <property type="molecule type" value="Genomic_DNA"/>
</dbReference>
<dbReference type="PANTHER" id="PTHR37816">
    <property type="entry name" value="YALI0E33011P"/>
    <property type="match status" value="1"/>
</dbReference>
<dbReference type="PANTHER" id="PTHR37816:SF1">
    <property type="entry name" value="TOXIN"/>
    <property type="match status" value="1"/>
</dbReference>
<dbReference type="Gene3D" id="3.40.50.300">
    <property type="entry name" value="P-loop containing nucleotide triphosphate hydrolases"/>
    <property type="match status" value="1"/>
</dbReference>